<dbReference type="InterPro" id="IPR000387">
    <property type="entry name" value="Tyr_Pase_dom"/>
</dbReference>
<dbReference type="KEGG" id="kqi:F1D05_27300"/>
<protein>
    <submittedName>
        <fullName evidence="2">Tyrosine-protein phosphatase</fullName>
    </submittedName>
</protein>
<dbReference type="GO" id="GO:0004721">
    <property type="term" value="F:phosphoprotein phosphatase activity"/>
    <property type="evidence" value="ECO:0007669"/>
    <property type="project" value="InterPro"/>
</dbReference>
<dbReference type="InterPro" id="IPR016130">
    <property type="entry name" value="Tyr_Pase_AS"/>
</dbReference>
<evidence type="ECO:0000313" key="3">
    <source>
        <dbReference type="Proteomes" id="UP000515563"/>
    </source>
</evidence>
<dbReference type="AlphaFoldDB" id="A0A7G6X3X7"/>
<dbReference type="Gene3D" id="3.90.190.10">
    <property type="entry name" value="Protein tyrosine phosphatase superfamily"/>
    <property type="match status" value="1"/>
</dbReference>
<accession>A0A7G6X3X7</accession>
<evidence type="ECO:0000259" key="1">
    <source>
        <dbReference type="PROSITE" id="PS50056"/>
    </source>
</evidence>
<dbReference type="InterPro" id="IPR026893">
    <property type="entry name" value="Tyr/Ser_Pase_IphP-type"/>
</dbReference>
<feature type="domain" description="Tyrosine specific protein phosphatases" evidence="1">
    <location>
        <begin position="120"/>
        <end position="174"/>
    </location>
</feature>
<dbReference type="SUPFAM" id="SSF52799">
    <property type="entry name" value="(Phosphotyrosine protein) phosphatases II"/>
    <property type="match status" value="1"/>
</dbReference>
<gene>
    <name evidence="2" type="ORF">F1D05_27300</name>
</gene>
<reference evidence="3" key="1">
    <citation type="submission" date="2019-09" db="EMBL/GenBank/DDBJ databases">
        <title>Antimicrobial potential of Antarctic Bacteria.</title>
        <authorList>
            <person name="Benaud N."/>
            <person name="Edwards R.J."/>
            <person name="Ferrari B.C."/>
        </authorList>
    </citation>
    <scope>NUCLEOTIDE SEQUENCE [LARGE SCALE GENOMIC DNA]</scope>
    <source>
        <strain evidence="3">SPB151</strain>
    </source>
</reference>
<dbReference type="InterPro" id="IPR029021">
    <property type="entry name" value="Prot-tyrosine_phosphatase-like"/>
</dbReference>
<dbReference type="Pfam" id="PF13350">
    <property type="entry name" value="Y_phosphatase3"/>
    <property type="match status" value="1"/>
</dbReference>
<name>A0A7G6X3X7_9ACTN</name>
<organism evidence="2 3">
    <name type="scientific">Kribbella qitaiheensis</name>
    <dbReference type="NCBI Taxonomy" id="1544730"/>
    <lineage>
        <taxon>Bacteria</taxon>
        <taxon>Bacillati</taxon>
        <taxon>Actinomycetota</taxon>
        <taxon>Actinomycetes</taxon>
        <taxon>Propionibacteriales</taxon>
        <taxon>Kribbellaceae</taxon>
        <taxon>Kribbella</taxon>
    </lineage>
</organism>
<reference evidence="2 3" key="2">
    <citation type="journal article" date="2020" name="Microbiol. Resour. Announc.">
        <title>Antarctic desert soil bacteria exhibit high novel natural product potential, evaluated through long-read genome sequencing and comparative genomics.</title>
        <authorList>
            <person name="Benaud N."/>
            <person name="Edwards R.J."/>
            <person name="Amos T.G."/>
            <person name="D'Agostino P.M."/>
            <person name="Gutierrez-Chavez C."/>
            <person name="Montgomery K."/>
            <person name="Nicetic I."/>
            <person name="Ferrari B.C."/>
        </authorList>
    </citation>
    <scope>NUCLEOTIDE SEQUENCE [LARGE SCALE GENOMIC DNA]</scope>
    <source>
        <strain evidence="2 3">SPB151</strain>
    </source>
</reference>
<dbReference type="PROSITE" id="PS50056">
    <property type="entry name" value="TYR_PHOSPHATASE_2"/>
    <property type="match status" value="1"/>
</dbReference>
<sequence length="245" mass="26118">MGVRRSSGGSVSRHLHWPDCRNVRDLGGLPTSDGGRIRPGALIRADGLQYLSQAGVDAVRRADVSRVLDLRSPAEIDAAPTPFTDDALGYRVAVQDPAVPRSGMDTIVKVCIDMLDLRPDRFAEAVLAIAEAPPGAVVVHCHGGKDRTGMVVALALSVAGVPVDEIIADYFLTRQRFATAMAAQLAAEPDESLHAEMIEFRDTRAESIIAILAHLDTAYGGPEAYLRHGGLTTAHLGVLRSRLVA</sequence>
<dbReference type="Proteomes" id="UP000515563">
    <property type="component" value="Chromosome"/>
</dbReference>
<dbReference type="PROSITE" id="PS00383">
    <property type="entry name" value="TYR_PHOSPHATASE_1"/>
    <property type="match status" value="1"/>
</dbReference>
<evidence type="ECO:0000313" key="2">
    <source>
        <dbReference type="EMBL" id="QNE20942.1"/>
    </source>
</evidence>
<proteinExistence type="predicted"/>
<keyword evidence="3" id="KW-1185">Reference proteome</keyword>
<dbReference type="EMBL" id="CP043661">
    <property type="protein sequence ID" value="QNE20942.1"/>
    <property type="molecule type" value="Genomic_DNA"/>
</dbReference>